<gene>
    <name evidence="2" type="ORF">ACFOYY_38710</name>
</gene>
<keyword evidence="3" id="KW-1185">Reference proteome</keyword>
<dbReference type="Proteomes" id="UP001595698">
    <property type="component" value="Unassembled WGS sequence"/>
</dbReference>
<sequence>MDVPGMGPVLEGDKITGGGGASTWRKNPPAGIKIPDGCLPDGPDGTVMIISKVTKVERS</sequence>
<evidence type="ECO:0000256" key="1">
    <source>
        <dbReference type="SAM" id="MobiDB-lite"/>
    </source>
</evidence>
<evidence type="ECO:0000313" key="3">
    <source>
        <dbReference type="Proteomes" id="UP001595698"/>
    </source>
</evidence>
<name>A0ABV8FBR5_9ACTN</name>
<organism evidence="2 3">
    <name type="scientific">Streptosporangium jomthongense</name>
    <dbReference type="NCBI Taxonomy" id="1193683"/>
    <lineage>
        <taxon>Bacteria</taxon>
        <taxon>Bacillati</taxon>
        <taxon>Actinomycetota</taxon>
        <taxon>Actinomycetes</taxon>
        <taxon>Streptosporangiales</taxon>
        <taxon>Streptosporangiaceae</taxon>
        <taxon>Streptosporangium</taxon>
    </lineage>
</organism>
<protein>
    <submittedName>
        <fullName evidence="2">Uncharacterized protein</fullName>
    </submittedName>
</protein>
<evidence type="ECO:0000313" key="2">
    <source>
        <dbReference type="EMBL" id="MFC3986113.1"/>
    </source>
</evidence>
<proteinExistence type="predicted"/>
<dbReference type="EMBL" id="JBHSBC010000051">
    <property type="protein sequence ID" value="MFC3986113.1"/>
    <property type="molecule type" value="Genomic_DNA"/>
</dbReference>
<comment type="caution">
    <text evidence="2">The sequence shown here is derived from an EMBL/GenBank/DDBJ whole genome shotgun (WGS) entry which is preliminary data.</text>
</comment>
<accession>A0ABV8FBR5</accession>
<reference evidence="3" key="1">
    <citation type="journal article" date="2019" name="Int. J. Syst. Evol. Microbiol.">
        <title>The Global Catalogue of Microorganisms (GCM) 10K type strain sequencing project: providing services to taxonomists for standard genome sequencing and annotation.</title>
        <authorList>
            <consortium name="The Broad Institute Genomics Platform"/>
            <consortium name="The Broad Institute Genome Sequencing Center for Infectious Disease"/>
            <person name="Wu L."/>
            <person name="Ma J."/>
        </authorList>
    </citation>
    <scope>NUCLEOTIDE SEQUENCE [LARGE SCALE GENOMIC DNA]</scope>
    <source>
        <strain evidence="3">TBRC 7912</strain>
    </source>
</reference>
<feature type="region of interest" description="Disordered" evidence="1">
    <location>
        <begin position="1"/>
        <end position="39"/>
    </location>
</feature>